<dbReference type="InterPro" id="IPR022775">
    <property type="entry name" value="AP_mu_sigma_su"/>
</dbReference>
<dbReference type="KEGG" id="ssl:SS1G_01970"/>
<dbReference type="Gene3D" id="3.30.450.60">
    <property type="match status" value="1"/>
</dbReference>
<organism evidence="2 3">
    <name type="scientific">Sclerotinia sclerotiorum (strain ATCC 18683 / 1980 / Ss-1)</name>
    <name type="common">White mold</name>
    <name type="synonym">Whetzelinia sclerotiorum</name>
    <dbReference type="NCBI Taxonomy" id="665079"/>
    <lineage>
        <taxon>Eukaryota</taxon>
        <taxon>Fungi</taxon>
        <taxon>Dikarya</taxon>
        <taxon>Ascomycota</taxon>
        <taxon>Pezizomycotina</taxon>
        <taxon>Leotiomycetes</taxon>
        <taxon>Helotiales</taxon>
        <taxon>Sclerotiniaceae</taxon>
        <taxon>Sclerotinia</taxon>
    </lineage>
</organism>
<evidence type="ECO:0000313" key="3">
    <source>
        <dbReference type="Proteomes" id="UP000001312"/>
    </source>
</evidence>
<dbReference type="SUPFAM" id="SSF64356">
    <property type="entry name" value="SNARE-like"/>
    <property type="match status" value="1"/>
</dbReference>
<dbReference type="EMBL" id="CH476622">
    <property type="protein sequence ID" value="EDN97042.1"/>
    <property type="molecule type" value="Genomic_DNA"/>
</dbReference>
<proteinExistence type="predicted"/>
<dbReference type="AlphaFoldDB" id="A7E9J0"/>
<dbReference type="InterPro" id="IPR011012">
    <property type="entry name" value="Longin-like_dom_sf"/>
</dbReference>
<evidence type="ECO:0000313" key="2">
    <source>
        <dbReference type="EMBL" id="EDN97042.1"/>
    </source>
</evidence>
<dbReference type="GeneID" id="5493587"/>
<dbReference type="Pfam" id="PF01217">
    <property type="entry name" value="Clat_adaptor_s"/>
    <property type="match status" value="1"/>
</dbReference>
<dbReference type="STRING" id="665079.A7E9J0"/>
<dbReference type="Proteomes" id="UP000001312">
    <property type="component" value="Unassembled WGS sequence"/>
</dbReference>
<protein>
    <recommendedName>
        <fullName evidence="1">AP complex mu/sigma subunit domain-containing protein</fullName>
    </recommendedName>
</protein>
<dbReference type="InParanoid" id="A7E9J0"/>
<accession>A7E9J0</accession>
<name>A7E9J0_SCLS1</name>
<dbReference type="HOGENOM" id="CLU_2997830_0_0_1"/>
<reference evidence="3" key="1">
    <citation type="journal article" date="2011" name="PLoS Genet.">
        <title>Genomic analysis of the necrotrophic fungal pathogens Sclerotinia sclerotiorum and Botrytis cinerea.</title>
        <authorList>
            <person name="Amselem J."/>
            <person name="Cuomo C.A."/>
            <person name="van Kan J.A."/>
            <person name="Viaud M."/>
            <person name="Benito E.P."/>
            <person name="Couloux A."/>
            <person name="Coutinho P.M."/>
            <person name="de Vries R.P."/>
            <person name="Dyer P.S."/>
            <person name="Fillinger S."/>
            <person name="Fournier E."/>
            <person name="Gout L."/>
            <person name="Hahn M."/>
            <person name="Kohn L."/>
            <person name="Lapalu N."/>
            <person name="Plummer K.M."/>
            <person name="Pradier J.M."/>
            <person name="Quevillon E."/>
            <person name="Sharon A."/>
            <person name="Simon A."/>
            <person name="ten Have A."/>
            <person name="Tudzynski B."/>
            <person name="Tudzynski P."/>
            <person name="Wincker P."/>
            <person name="Andrew M."/>
            <person name="Anthouard V."/>
            <person name="Beever R.E."/>
            <person name="Beffa R."/>
            <person name="Benoit I."/>
            <person name="Bouzid O."/>
            <person name="Brault B."/>
            <person name="Chen Z."/>
            <person name="Choquer M."/>
            <person name="Collemare J."/>
            <person name="Cotton P."/>
            <person name="Danchin E.G."/>
            <person name="Da Silva C."/>
            <person name="Gautier A."/>
            <person name="Giraud C."/>
            <person name="Giraud T."/>
            <person name="Gonzalez C."/>
            <person name="Grossetete S."/>
            <person name="Guldener U."/>
            <person name="Henrissat B."/>
            <person name="Howlett B.J."/>
            <person name="Kodira C."/>
            <person name="Kretschmer M."/>
            <person name="Lappartient A."/>
            <person name="Leroch M."/>
            <person name="Levis C."/>
            <person name="Mauceli E."/>
            <person name="Neuveglise C."/>
            <person name="Oeser B."/>
            <person name="Pearson M."/>
            <person name="Poulain J."/>
            <person name="Poussereau N."/>
            <person name="Quesneville H."/>
            <person name="Rascle C."/>
            <person name="Schumacher J."/>
            <person name="Segurens B."/>
            <person name="Sexton A."/>
            <person name="Silva E."/>
            <person name="Sirven C."/>
            <person name="Soanes D.M."/>
            <person name="Talbot N.J."/>
            <person name="Templeton M."/>
            <person name="Yandava C."/>
            <person name="Yarden O."/>
            <person name="Zeng Q."/>
            <person name="Rollins J.A."/>
            <person name="Lebrun M.H."/>
            <person name="Dickman M."/>
        </authorList>
    </citation>
    <scope>NUCLEOTIDE SEQUENCE [LARGE SCALE GENOMIC DNA]</scope>
    <source>
        <strain evidence="3">ATCC 18683 / 1980 / Ss-1</strain>
    </source>
</reference>
<keyword evidence="3" id="KW-1185">Reference proteome</keyword>
<sequence>MVLSFILIQNRQGKTRLAKWYAPYNDEEKIKLKGEVRPPTGRTARPKIPIQFRRVPQ</sequence>
<feature type="domain" description="AP complex mu/sigma subunit" evidence="1">
    <location>
        <begin position="3"/>
        <end position="36"/>
    </location>
</feature>
<dbReference type="FunFam" id="3.30.450.60:FF:000054">
    <property type="entry name" value="AP complex subunit sigma"/>
    <property type="match status" value="1"/>
</dbReference>
<evidence type="ECO:0000259" key="1">
    <source>
        <dbReference type="Pfam" id="PF01217"/>
    </source>
</evidence>
<dbReference type="RefSeq" id="XP_001597774.1">
    <property type="nucleotide sequence ID" value="XM_001597724.1"/>
</dbReference>
<gene>
    <name evidence="2" type="ORF">SS1G_01970</name>
</gene>